<dbReference type="EMBL" id="UYYG01001186">
    <property type="protein sequence ID" value="VDN59628.1"/>
    <property type="molecule type" value="Genomic_DNA"/>
</dbReference>
<gene>
    <name evidence="2" type="ORF">DME_LOCUS9601</name>
</gene>
<organism evidence="3 5">
    <name type="scientific">Dracunculus medinensis</name>
    <name type="common">Guinea worm</name>
    <dbReference type="NCBI Taxonomy" id="318479"/>
    <lineage>
        <taxon>Eukaryota</taxon>
        <taxon>Metazoa</taxon>
        <taxon>Ecdysozoa</taxon>
        <taxon>Nematoda</taxon>
        <taxon>Chromadorea</taxon>
        <taxon>Rhabditida</taxon>
        <taxon>Spirurina</taxon>
        <taxon>Dracunculoidea</taxon>
        <taxon>Dracunculidae</taxon>
        <taxon>Dracunculus</taxon>
    </lineage>
</organism>
<sequence length="210" mass="24681">MNRFTIITERKLKKVSAKTSEKKNKQKRNLGQNLQNSKQCLTRSDKKQFTIDDLPLLILAYVVSFLNRTDQSSFMQACKLGKKATQIYWHSLKSISIKQLLKHTFERINPHSLTSLHTTRHELTYILTMIPTRTICSLDFRFIVAIHISTLQHFEKFFEKTPYDLFGSVKLLDLRGCMISHAELEWFSRACPFLSFLYITELSVTHENRY</sequence>
<dbReference type="Proteomes" id="UP000038040">
    <property type="component" value="Unplaced"/>
</dbReference>
<dbReference type="WBParaSite" id="DME_0000649001-mRNA-1">
    <property type="protein sequence ID" value="DME_0000649001-mRNA-1"/>
    <property type="gene ID" value="DME_0000649001"/>
</dbReference>
<reference evidence="2 4" key="2">
    <citation type="submission" date="2018-11" db="EMBL/GenBank/DDBJ databases">
        <authorList>
            <consortium name="Pathogen Informatics"/>
        </authorList>
    </citation>
    <scope>NUCLEOTIDE SEQUENCE [LARGE SCALE GENOMIC DNA]</scope>
</reference>
<name>A0A0N4UG85_DRAME</name>
<evidence type="ECO:0000313" key="4">
    <source>
        <dbReference type="Proteomes" id="UP000274756"/>
    </source>
</evidence>
<dbReference type="AlphaFoldDB" id="A0A0N4UG85"/>
<dbReference type="Proteomes" id="UP000274756">
    <property type="component" value="Unassembled WGS sequence"/>
</dbReference>
<dbReference type="OrthoDB" id="5854883at2759"/>
<accession>A0A0N4UG85</accession>
<evidence type="ECO:0000313" key="2">
    <source>
        <dbReference type="EMBL" id="VDN59628.1"/>
    </source>
</evidence>
<protein>
    <submittedName>
        <fullName evidence="5">F-box domain-containing protein</fullName>
    </submittedName>
</protein>
<feature type="region of interest" description="Disordered" evidence="1">
    <location>
        <begin position="16"/>
        <end position="35"/>
    </location>
</feature>
<reference evidence="5" key="1">
    <citation type="submission" date="2017-02" db="UniProtKB">
        <authorList>
            <consortium name="WormBaseParasite"/>
        </authorList>
    </citation>
    <scope>IDENTIFICATION</scope>
</reference>
<evidence type="ECO:0000256" key="1">
    <source>
        <dbReference type="SAM" id="MobiDB-lite"/>
    </source>
</evidence>
<evidence type="ECO:0000313" key="3">
    <source>
        <dbReference type="Proteomes" id="UP000038040"/>
    </source>
</evidence>
<evidence type="ECO:0000313" key="5">
    <source>
        <dbReference type="WBParaSite" id="DME_0000649001-mRNA-1"/>
    </source>
</evidence>
<proteinExistence type="predicted"/>
<keyword evidence="4" id="KW-1185">Reference proteome</keyword>